<evidence type="ECO:0000313" key="2">
    <source>
        <dbReference type="EMBL" id="CAH8371955.1"/>
    </source>
</evidence>
<comment type="caution">
    <text evidence="2">The sequence shown here is derived from an EMBL/GenBank/DDBJ whole genome shotgun (WGS) entry which is preliminary data.</text>
</comment>
<evidence type="ECO:0000313" key="3">
    <source>
        <dbReference type="Proteomes" id="UP001642260"/>
    </source>
</evidence>
<dbReference type="CDD" id="cd01285">
    <property type="entry name" value="nucleoside_deaminase"/>
    <property type="match status" value="1"/>
</dbReference>
<sequence>MVEAKDGTISVATAFADHQRDSDHNFLTQTVEKSYKRVDCGDGGPFGAVIVHKNEVVASCHNMVLRYTDPIAHAEVTAIREACKKLNQIELSEFEIYAHVGLVLYVSEPSISLDSR</sequence>
<dbReference type="InterPro" id="IPR002125">
    <property type="entry name" value="CMP_dCMP_dom"/>
</dbReference>
<dbReference type="PANTHER" id="PTHR11079">
    <property type="entry name" value="CYTOSINE DEAMINASE FAMILY MEMBER"/>
    <property type="match status" value="1"/>
</dbReference>
<evidence type="ECO:0000259" key="1">
    <source>
        <dbReference type="PROSITE" id="PS51747"/>
    </source>
</evidence>
<organism evidence="2 3">
    <name type="scientific">Eruca vesicaria subsp. sativa</name>
    <name type="common">Garden rocket</name>
    <name type="synonym">Eruca sativa</name>
    <dbReference type="NCBI Taxonomy" id="29727"/>
    <lineage>
        <taxon>Eukaryota</taxon>
        <taxon>Viridiplantae</taxon>
        <taxon>Streptophyta</taxon>
        <taxon>Embryophyta</taxon>
        <taxon>Tracheophyta</taxon>
        <taxon>Spermatophyta</taxon>
        <taxon>Magnoliopsida</taxon>
        <taxon>eudicotyledons</taxon>
        <taxon>Gunneridae</taxon>
        <taxon>Pentapetalae</taxon>
        <taxon>rosids</taxon>
        <taxon>malvids</taxon>
        <taxon>Brassicales</taxon>
        <taxon>Brassicaceae</taxon>
        <taxon>Brassiceae</taxon>
        <taxon>Eruca</taxon>
    </lineage>
</organism>
<reference evidence="2 3" key="1">
    <citation type="submission" date="2022-03" db="EMBL/GenBank/DDBJ databases">
        <authorList>
            <person name="Macdonald S."/>
            <person name="Ahmed S."/>
            <person name="Newling K."/>
        </authorList>
    </citation>
    <scope>NUCLEOTIDE SEQUENCE [LARGE SCALE GENOMIC DNA]</scope>
</reference>
<dbReference type="PROSITE" id="PS51747">
    <property type="entry name" value="CYT_DCMP_DEAMINASES_2"/>
    <property type="match status" value="1"/>
</dbReference>
<dbReference type="AlphaFoldDB" id="A0ABC8L4D9"/>
<dbReference type="SUPFAM" id="SSF53927">
    <property type="entry name" value="Cytidine deaminase-like"/>
    <property type="match status" value="1"/>
</dbReference>
<dbReference type="Pfam" id="PF00383">
    <property type="entry name" value="dCMP_cyt_deam_1"/>
    <property type="match status" value="1"/>
</dbReference>
<dbReference type="PANTHER" id="PTHR11079:SF161">
    <property type="entry name" value="CMP_DCMP-TYPE DEAMINASE DOMAIN-CONTAINING PROTEIN"/>
    <property type="match status" value="1"/>
</dbReference>
<proteinExistence type="predicted"/>
<protein>
    <recommendedName>
        <fullName evidence="1">CMP/dCMP-type deaminase domain-containing protein</fullName>
    </recommendedName>
</protein>
<dbReference type="EMBL" id="CAKOAT010432932">
    <property type="protein sequence ID" value="CAH8371955.1"/>
    <property type="molecule type" value="Genomic_DNA"/>
</dbReference>
<dbReference type="Gene3D" id="3.40.140.10">
    <property type="entry name" value="Cytidine Deaminase, domain 2"/>
    <property type="match status" value="1"/>
</dbReference>
<accession>A0ABC8L4D9</accession>
<dbReference type="Proteomes" id="UP001642260">
    <property type="component" value="Unassembled WGS sequence"/>
</dbReference>
<name>A0ABC8L4D9_ERUVS</name>
<dbReference type="InterPro" id="IPR016193">
    <property type="entry name" value="Cytidine_deaminase-like"/>
</dbReference>
<gene>
    <name evidence="2" type="ORF">ERUC_LOCUS31605</name>
</gene>
<feature type="domain" description="CMP/dCMP-type deaminase" evidence="1">
    <location>
        <begin position="22"/>
        <end position="116"/>
    </location>
</feature>
<keyword evidence="3" id="KW-1185">Reference proteome</keyword>